<name>A0A8H3CXL1_9AGAM</name>
<gene>
    <name evidence="2" type="ORF">RDB_LOCUS88929</name>
</gene>
<reference evidence="2" key="1">
    <citation type="submission" date="2021-01" db="EMBL/GenBank/DDBJ databases">
        <authorList>
            <person name="Kaushik A."/>
        </authorList>
    </citation>
    <scope>NUCLEOTIDE SEQUENCE</scope>
    <source>
        <strain evidence="2">Type strain: AG8-Rh-89/</strain>
    </source>
</reference>
<protein>
    <submittedName>
        <fullName evidence="2">Uncharacterized protein</fullName>
    </submittedName>
</protein>
<comment type="caution">
    <text evidence="2">The sequence shown here is derived from an EMBL/GenBank/DDBJ whole genome shotgun (WGS) entry which is preliminary data.</text>
</comment>
<sequence length="108" mass="12763">MEHLDAKSRKSPRKIPYEQQQQRPRSRRHRQDQWENPRAQLHVPLETLIADGRRLKILTQKDDKEMWKAKRWSPRCQTIQWTKGRVADGSVVARELLGAGSRGGEHKF</sequence>
<organism evidence="2 3">
    <name type="scientific">Rhizoctonia solani</name>
    <dbReference type="NCBI Taxonomy" id="456999"/>
    <lineage>
        <taxon>Eukaryota</taxon>
        <taxon>Fungi</taxon>
        <taxon>Dikarya</taxon>
        <taxon>Basidiomycota</taxon>
        <taxon>Agaricomycotina</taxon>
        <taxon>Agaricomycetes</taxon>
        <taxon>Cantharellales</taxon>
        <taxon>Ceratobasidiaceae</taxon>
        <taxon>Rhizoctonia</taxon>
    </lineage>
</organism>
<dbReference type="AlphaFoldDB" id="A0A8H3CXL1"/>
<dbReference type="EMBL" id="CAJMWZ010004797">
    <property type="protein sequence ID" value="CAE6495375.1"/>
    <property type="molecule type" value="Genomic_DNA"/>
</dbReference>
<accession>A0A8H3CXL1</accession>
<evidence type="ECO:0000313" key="2">
    <source>
        <dbReference type="EMBL" id="CAE6495375.1"/>
    </source>
</evidence>
<evidence type="ECO:0000256" key="1">
    <source>
        <dbReference type="SAM" id="MobiDB-lite"/>
    </source>
</evidence>
<dbReference type="Proteomes" id="UP000663850">
    <property type="component" value="Unassembled WGS sequence"/>
</dbReference>
<feature type="region of interest" description="Disordered" evidence="1">
    <location>
        <begin position="1"/>
        <end position="39"/>
    </location>
</feature>
<proteinExistence type="predicted"/>
<evidence type="ECO:0000313" key="3">
    <source>
        <dbReference type="Proteomes" id="UP000663850"/>
    </source>
</evidence>